<protein>
    <recommendedName>
        <fullName evidence="4 14">Phosphoribosylamine--glycine ligase</fullName>
        <ecNumber evidence="4 14">6.3.4.13</ecNumber>
    </recommendedName>
    <alternativeName>
        <fullName evidence="14">GARS</fullName>
    </alternativeName>
    <alternativeName>
        <fullName evidence="12 14">Glycinamide ribonucleotide synthetase</fullName>
    </alternativeName>
    <alternativeName>
        <fullName evidence="13 14">Phosphoribosylglycinamide synthetase</fullName>
    </alternativeName>
</protein>
<comment type="cofactor">
    <cofactor evidence="1">
        <name>Mn(2+)</name>
        <dbReference type="ChEBI" id="CHEBI:29035"/>
    </cofactor>
</comment>
<dbReference type="GO" id="GO:0006189">
    <property type="term" value="P:'de novo' IMP biosynthetic process"/>
    <property type="evidence" value="ECO:0007669"/>
    <property type="project" value="UniProtKB-UniRule"/>
</dbReference>
<proteinExistence type="inferred from homology"/>
<dbReference type="Gene3D" id="3.30.1490.20">
    <property type="entry name" value="ATP-grasp fold, A domain"/>
    <property type="match status" value="1"/>
</dbReference>
<dbReference type="RefSeq" id="WP_101071800.1">
    <property type="nucleotide sequence ID" value="NZ_PISP01000001.1"/>
</dbReference>
<name>A0A2N0VJZ9_9BACT</name>
<dbReference type="OrthoDB" id="9807240at2"/>
<dbReference type="EC" id="6.3.4.13" evidence="4 14"/>
<evidence type="ECO:0000256" key="9">
    <source>
        <dbReference type="ARBA" id="ARBA00022840"/>
    </source>
</evidence>
<dbReference type="InterPro" id="IPR020559">
    <property type="entry name" value="PRibGlycinamide_synth_CS"/>
</dbReference>
<dbReference type="UniPathway" id="UPA00074">
    <property type="reaction ID" value="UER00125"/>
</dbReference>
<evidence type="ECO:0000313" key="18">
    <source>
        <dbReference type="Proteomes" id="UP000233398"/>
    </source>
</evidence>
<organism evidence="17 18">
    <name type="scientific">Rhodohalobacter barkolensis</name>
    <dbReference type="NCBI Taxonomy" id="2053187"/>
    <lineage>
        <taxon>Bacteria</taxon>
        <taxon>Pseudomonadati</taxon>
        <taxon>Balneolota</taxon>
        <taxon>Balneolia</taxon>
        <taxon>Balneolales</taxon>
        <taxon>Balneolaceae</taxon>
        <taxon>Rhodohalobacter</taxon>
    </lineage>
</organism>
<dbReference type="InterPro" id="IPR011054">
    <property type="entry name" value="Rudment_hybrid_motif"/>
</dbReference>
<dbReference type="FunFam" id="3.30.470.20:FF:000018">
    <property type="entry name" value="Trifunctional purine biosynthetic protein adenosine-3"/>
    <property type="match status" value="1"/>
</dbReference>
<dbReference type="GO" id="GO:0046872">
    <property type="term" value="F:metal ion binding"/>
    <property type="evidence" value="ECO:0007669"/>
    <property type="project" value="UniProtKB-KW"/>
</dbReference>
<evidence type="ECO:0000256" key="15">
    <source>
        <dbReference type="PROSITE-ProRule" id="PRU00409"/>
    </source>
</evidence>
<keyword evidence="7 15" id="KW-0547">Nucleotide-binding</keyword>
<dbReference type="FunFam" id="3.90.600.10:FF:000001">
    <property type="entry name" value="Trifunctional purine biosynthetic protein adenosine-3"/>
    <property type="match status" value="1"/>
</dbReference>
<dbReference type="SMART" id="SM01210">
    <property type="entry name" value="GARS_C"/>
    <property type="match status" value="1"/>
</dbReference>
<evidence type="ECO:0000256" key="12">
    <source>
        <dbReference type="ARBA" id="ARBA00042242"/>
    </source>
</evidence>
<comment type="similarity">
    <text evidence="11 14">Belongs to the GARS family.</text>
</comment>
<dbReference type="AlphaFoldDB" id="A0A2N0VJZ9"/>
<keyword evidence="8 14" id="KW-0658">Purine biosynthesis</keyword>
<dbReference type="GO" id="GO:0004637">
    <property type="term" value="F:phosphoribosylamine-glycine ligase activity"/>
    <property type="evidence" value="ECO:0007669"/>
    <property type="project" value="UniProtKB-UniRule"/>
</dbReference>
<evidence type="ECO:0000313" key="17">
    <source>
        <dbReference type="EMBL" id="PKD44510.1"/>
    </source>
</evidence>
<dbReference type="GO" id="GO:0009113">
    <property type="term" value="P:purine nucleobase biosynthetic process"/>
    <property type="evidence" value="ECO:0007669"/>
    <property type="project" value="InterPro"/>
</dbReference>
<dbReference type="InterPro" id="IPR016185">
    <property type="entry name" value="PreATP-grasp_dom_sf"/>
</dbReference>
<dbReference type="FunFam" id="3.40.50.20:FF:000006">
    <property type="entry name" value="Phosphoribosylamine--glycine ligase, chloroplastic"/>
    <property type="match status" value="1"/>
</dbReference>
<dbReference type="InterPro" id="IPR011761">
    <property type="entry name" value="ATP-grasp"/>
</dbReference>
<keyword evidence="6" id="KW-0479">Metal-binding</keyword>
<dbReference type="SMART" id="SM01209">
    <property type="entry name" value="GARS_A"/>
    <property type="match status" value="1"/>
</dbReference>
<dbReference type="PROSITE" id="PS00184">
    <property type="entry name" value="GARS"/>
    <property type="match status" value="1"/>
</dbReference>
<dbReference type="InterPro" id="IPR013815">
    <property type="entry name" value="ATP_grasp_subdomain_1"/>
</dbReference>
<sequence>MDTNYNVLLIGSGGREHAIAWKLNQSPNLGTLYIAPGNPGTAELGMNVNLNSNDFASVVDFCKDHSIDLVAVGPEAPLVNGIVDYLEKEGVPVFGPTKAAALLEGSKQFAKEFMVKYEVPTADYAVFSSDEFDDALKFVQSKESYPIVLKADGLAAGKGVFICDSEEEVIKRLDTLKNDKNLQDAASKLVVEEFMEGEEASVFVIADGHTSHILHNAQDHKRIGEGDTGLNTGGMGAYSPAPVLTDEILDKVKNEIIERTITGMQLEEAAYHGILYIGLMITESGPKVVEYNCRFGDPECQVILPPLENDLLTLMIATTEQRLDEISIQLDGDYRCGVVLASDGYPGSYPKGKEITGIESIDDDAIVFQAGTKLDSDSLVTNGGRVLSVVGKGNTLDKAISHAYKNVEKIHFEGCYFRKDIGHKGLKRIS</sequence>
<dbReference type="Gene3D" id="3.30.470.20">
    <property type="entry name" value="ATP-grasp fold, B domain"/>
    <property type="match status" value="1"/>
</dbReference>
<reference evidence="17 18" key="1">
    <citation type="submission" date="2017-11" db="EMBL/GenBank/DDBJ databases">
        <title>Rhodohalobacter 15182 sp. nov., isolated from a salt lake.</title>
        <authorList>
            <person name="Han S."/>
        </authorList>
    </citation>
    <scope>NUCLEOTIDE SEQUENCE [LARGE SCALE GENOMIC DNA]</scope>
    <source>
        <strain evidence="17 18">15182</strain>
    </source>
</reference>
<dbReference type="EMBL" id="PISP01000001">
    <property type="protein sequence ID" value="PKD44510.1"/>
    <property type="molecule type" value="Genomic_DNA"/>
</dbReference>
<dbReference type="PANTHER" id="PTHR43472">
    <property type="entry name" value="PHOSPHORIBOSYLAMINE--GLYCINE LIGASE"/>
    <property type="match status" value="1"/>
</dbReference>
<dbReference type="Proteomes" id="UP000233398">
    <property type="component" value="Unassembled WGS sequence"/>
</dbReference>
<evidence type="ECO:0000256" key="6">
    <source>
        <dbReference type="ARBA" id="ARBA00022723"/>
    </source>
</evidence>
<comment type="caution">
    <text evidence="17">The sequence shown here is derived from an EMBL/GenBank/DDBJ whole genome shotgun (WGS) entry which is preliminary data.</text>
</comment>
<dbReference type="SUPFAM" id="SSF52440">
    <property type="entry name" value="PreATP-grasp domain"/>
    <property type="match status" value="1"/>
</dbReference>
<dbReference type="Gene3D" id="3.90.600.10">
    <property type="entry name" value="Phosphoribosylglycinamide synthetase, C-terminal domain"/>
    <property type="match status" value="1"/>
</dbReference>
<feature type="domain" description="ATP-grasp" evidence="16">
    <location>
        <begin position="111"/>
        <end position="320"/>
    </location>
</feature>
<gene>
    <name evidence="14" type="primary">purD</name>
    <name evidence="17" type="ORF">CWD77_03320</name>
</gene>
<dbReference type="InterPro" id="IPR020560">
    <property type="entry name" value="PRibGlycinamide_synth_C-dom"/>
</dbReference>
<accession>A0A2N0VJZ9</accession>
<evidence type="ECO:0000256" key="14">
    <source>
        <dbReference type="HAMAP-Rule" id="MF_00138"/>
    </source>
</evidence>
<evidence type="ECO:0000259" key="16">
    <source>
        <dbReference type="PROSITE" id="PS50975"/>
    </source>
</evidence>
<evidence type="ECO:0000256" key="1">
    <source>
        <dbReference type="ARBA" id="ARBA00001936"/>
    </source>
</evidence>
<dbReference type="Pfam" id="PF02843">
    <property type="entry name" value="GARS_C"/>
    <property type="match status" value="1"/>
</dbReference>
<keyword evidence="5 14" id="KW-0436">Ligase</keyword>
<evidence type="ECO:0000256" key="5">
    <source>
        <dbReference type="ARBA" id="ARBA00022598"/>
    </source>
</evidence>
<dbReference type="Pfam" id="PF02844">
    <property type="entry name" value="GARS_N"/>
    <property type="match status" value="1"/>
</dbReference>
<evidence type="ECO:0000256" key="8">
    <source>
        <dbReference type="ARBA" id="ARBA00022755"/>
    </source>
</evidence>
<comment type="pathway">
    <text evidence="3 14">Purine metabolism; IMP biosynthesis via de novo pathway; N(1)-(5-phospho-D-ribosyl)glycinamide from 5-phospho-alpha-D-ribose 1-diphosphate: step 2/2.</text>
</comment>
<evidence type="ECO:0000256" key="13">
    <source>
        <dbReference type="ARBA" id="ARBA00042864"/>
    </source>
</evidence>
<dbReference type="PANTHER" id="PTHR43472:SF1">
    <property type="entry name" value="PHOSPHORIBOSYLAMINE--GLYCINE LIGASE, CHLOROPLASTIC"/>
    <property type="match status" value="1"/>
</dbReference>
<evidence type="ECO:0000256" key="7">
    <source>
        <dbReference type="ARBA" id="ARBA00022741"/>
    </source>
</evidence>
<keyword evidence="18" id="KW-1185">Reference proteome</keyword>
<dbReference type="InterPro" id="IPR000115">
    <property type="entry name" value="PRibGlycinamide_synth"/>
</dbReference>
<dbReference type="InterPro" id="IPR020561">
    <property type="entry name" value="PRibGlycinamid_synth_ATP-grasp"/>
</dbReference>
<comment type="cofactor">
    <cofactor evidence="2">
        <name>Mg(2+)</name>
        <dbReference type="ChEBI" id="CHEBI:18420"/>
    </cofactor>
</comment>
<keyword evidence="9 15" id="KW-0067">ATP-binding</keyword>
<dbReference type="Gene3D" id="3.40.50.20">
    <property type="match status" value="1"/>
</dbReference>
<comment type="catalytic activity">
    <reaction evidence="14">
        <text>5-phospho-beta-D-ribosylamine + glycine + ATP = N(1)-(5-phospho-beta-D-ribosyl)glycinamide + ADP + phosphate + H(+)</text>
        <dbReference type="Rhea" id="RHEA:17453"/>
        <dbReference type="ChEBI" id="CHEBI:15378"/>
        <dbReference type="ChEBI" id="CHEBI:30616"/>
        <dbReference type="ChEBI" id="CHEBI:43474"/>
        <dbReference type="ChEBI" id="CHEBI:57305"/>
        <dbReference type="ChEBI" id="CHEBI:58681"/>
        <dbReference type="ChEBI" id="CHEBI:143788"/>
        <dbReference type="ChEBI" id="CHEBI:456216"/>
        <dbReference type="EC" id="6.3.4.13"/>
    </reaction>
</comment>
<evidence type="ECO:0000256" key="11">
    <source>
        <dbReference type="ARBA" id="ARBA00038345"/>
    </source>
</evidence>
<dbReference type="HAMAP" id="MF_00138">
    <property type="entry name" value="GARS"/>
    <property type="match status" value="1"/>
</dbReference>
<dbReference type="Pfam" id="PF01071">
    <property type="entry name" value="GARS_A"/>
    <property type="match status" value="1"/>
</dbReference>
<evidence type="ECO:0000256" key="2">
    <source>
        <dbReference type="ARBA" id="ARBA00001946"/>
    </source>
</evidence>
<dbReference type="GO" id="GO:0005524">
    <property type="term" value="F:ATP binding"/>
    <property type="evidence" value="ECO:0007669"/>
    <property type="project" value="UniProtKB-UniRule"/>
</dbReference>
<evidence type="ECO:0000256" key="3">
    <source>
        <dbReference type="ARBA" id="ARBA00005174"/>
    </source>
</evidence>
<dbReference type="InterPro" id="IPR020562">
    <property type="entry name" value="PRibGlycinamide_synth_N"/>
</dbReference>
<dbReference type="PROSITE" id="PS50975">
    <property type="entry name" value="ATP_GRASP"/>
    <property type="match status" value="1"/>
</dbReference>
<dbReference type="SUPFAM" id="SSF56059">
    <property type="entry name" value="Glutathione synthetase ATP-binding domain-like"/>
    <property type="match status" value="1"/>
</dbReference>
<dbReference type="SUPFAM" id="SSF51246">
    <property type="entry name" value="Rudiment single hybrid motif"/>
    <property type="match status" value="1"/>
</dbReference>
<evidence type="ECO:0000256" key="10">
    <source>
        <dbReference type="ARBA" id="ARBA00023211"/>
    </source>
</evidence>
<dbReference type="InterPro" id="IPR037123">
    <property type="entry name" value="PRibGlycinamide_synth_C_sf"/>
</dbReference>
<dbReference type="NCBIfam" id="TIGR00877">
    <property type="entry name" value="purD"/>
    <property type="match status" value="1"/>
</dbReference>
<evidence type="ECO:0000256" key="4">
    <source>
        <dbReference type="ARBA" id="ARBA00013255"/>
    </source>
</evidence>
<keyword evidence="10" id="KW-0464">Manganese</keyword>